<reference evidence="4" key="1">
    <citation type="submission" date="2016-12" db="EMBL/GenBank/DDBJ databases">
        <authorList>
            <person name="Varghese N."/>
            <person name="Submissions S."/>
        </authorList>
    </citation>
    <scope>NUCLEOTIDE SEQUENCE [LARGE SCALE GENOMIC DNA]</scope>
    <source>
        <strain evidence="4">DSM 25035</strain>
    </source>
</reference>
<keyword evidence="4" id="KW-1185">Reference proteome</keyword>
<dbReference type="PANTHER" id="PTHR32309">
    <property type="entry name" value="TYROSINE-PROTEIN KINASE"/>
    <property type="match status" value="1"/>
</dbReference>
<keyword evidence="1" id="KW-0175">Coiled coil</keyword>
<dbReference type="Proteomes" id="UP000184609">
    <property type="component" value="Unassembled WGS sequence"/>
</dbReference>
<evidence type="ECO:0000256" key="1">
    <source>
        <dbReference type="SAM" id="Coils"/>
    </source>
</evidence>
<organism evidence="3 4">
    <name type="scientific">Algoriphagus zhangzhouensis</name>
    <dbReference type="NCBI Taxonomy" id="1073327"/>
    <lineage>
        <taxon>Bacteria</taxon>
        <taxon>Pseudomonadati</taxon>
        <taxon>Bacteroidota</taxon>
        <taxon>Cytophagia</taxon>
        <taxon>Cytophagales</taxon>
        <taxon>Cyclobacteriaceae</taxon>
        <taxon>Algoriphagus</taxon>
    </lineage>
</organism>
<evidence type="ECO:0000313" key="4">
    <source>
        <dbReference type="Proteomes" id="UP000184609"/>
    </source>
</evidence>
<dbReference type="GO" id="GO:0005886">
    <property type="term" value="C:plasma membrane"/>
    <property type="evidence" value="ECO:0007669"/>
    <property type="project" value="TreeGrafter"/>
</dbReference>
<keyword evidence="2" id="KW-1133">Transmembrane helix</keyword>
<name>A0A1M7ZHR1_9BACT</name>
<dbReference type="RefSeq" id="WP_073573052.1">
    <property type="nucleotide sequence ID" value="NZ_FRXN01000005.1"/>
</dbReference>
<proteinExistence type="predicted"/>
<protein>
    <submittedName>
        <fullName evidence="3">Chain length determinant protein</fullName>
    </submittedName>
</protein>
<keyword evidence="2" id="KW-0812">Transmembrane</keyword>
<dbReference type="InterPro" id="IPR050445">
    <property type="entry name" value="Bact_polysacc_biosynth/exp"/>
</dbReference>
<dbReference type="AlphaFoldDB" id="A0A1M7ZHR1"/>
<keyword evidence="2" id="KW-0472">Membrane</keyword>
<dbReference type="PANTHER" id="PTHR32309:SF13">
    <property type="entry name" value="FERRIC ENTEROBACTIN TRANSPORT PROTEIN FEPE"/>
    <property type="match status" value="1"/>
</dbReference>
<dbReference type="EMBL" id="FRXN01000005">
    <property type="protein sequence ID" value="SHO64441.1"/>
    <property type="molecule type" value="Genomic_DNA"/>
</dbReference>
<feature type="transmembrane region" description="Helical" evidence="2">
    <location>
        <begin position="333"/>
        <end position="357"/>
    </location>
</feature>
<dbReference type="STRING" id="1073327.SAMN04488108_3453"/>
<accession>A0A1M7ZHR1</accession>
<sequence length="365" mass="41092">MKKFDTENILQSGEFTLVNLIHLFKQKIKLLWLSITCVIGLGLLIYVTTPKSYQIHTVLLIESQEGANSAGGLGSLAQLSGVSLGGGASQNTFLDPALYPVIVQSKPFLEDLMKTKVSSELYPDSVSLFKYMVETRPENSIIKSIKRPTSIFKGQMTVDSDQYDSLLIPERERFAPLEVYAMGQIASRIAVSPEGSLLNLDTEMPEADLSFQFSKKVKKLIEKYSSRYVLEKQTNQVNYLEGQYQVAEKNYKDAQNTLTKYRERNQGITLESLKAVEQNLNAEYSLKFELFRTISQELELAKVKLNSLKPIFSQIEPPYVPNKPTSPRMAMTLAFSLVLGFFLGLLAIAVSYIFAYFKIHRGDSN</sequence>
<feature type="transmembrane region" description="Helical" evidence="2">
    <location>
        <begin position="30"/>
        <end position="47"/>
    </location>
</feature>
<evidence type="ECO:0000256" key="2">
    <source>
        <dbReference type="SAM" id="Phobius"/>
    </source>
</evidence>
<dbReference type="GO" id="GO:0004713">
    <property type="term" value="F:protein tyrosine kinase activity"/>
    <property type="evidence" value="ECO:0007669"/>
    <property type="project" value="TreeGrafter"/>
</dbReference>
<evidence type="ECO:0000313" key="3">
    <source>
        <dbReference type="EMBL" id="SHO64441.1"/>
    </source>
</evidence>
<gene>
    <name evidence="3" type="ORF">SAMN04488108_3453</name>
</gene>
<feature type="coiled-coil region" evidence="1">
    <location>
        <begin position="230"/>
        <end position="271"/>
    </location>
</feature>
<dbReference type="OrthoDB" id="1522571at2"/>